<name>A0A2Z5FWC6_9BACT</name>
<proteinExistence type="predicted"/>
<dbReference type="EMBL" id="CP030840">
    <property type="protein sequence ID" value="AXC11179.1"/>
    <property type="molecule type" value="Genomic_DNA"/>
</dbReference>
<dbReference type="AlphaFoldDB" id="A0A2Z5FWC6"/>
<evidence type="ECO:0000313" key="2">
    <source>
        <dbReference type="Proteomes" id="UP000253606"/>
    </source>
</evidence>
<protein>
    <submittedName>
        <fullName evidence="1">Uncharacterized protein</fullName>
    </submittedName>
</protein>
<dbReference type="KEGG" id="abas:ACPOL_1837"/>
<keyword evidence="2" id="KW-1185">Reference proteome</keyword>
<gene>
    <name evidence="1" type="ORF">ACPOL_1837</name>
</gene>
<reference evidence="1 2" key="1">
    <citation type="journal article" date="2018" name="Front. Microbiol.">
        <title>Hydrolytic Capabilities as a Key to Environmental Success: Chitinolytic and Cellulolytic Acidobacteria From Acidic Sub-arctic Soils and Boreal Peatlands.</title>
        <authorList>
            <person name="Belova S.E."/>
            <person name="Ravin N.V."/>
            <person name="Pankratov T.A."/>
            <person name="Rakitin A.L."/>
            <person name="Ivanova A.A."/>
            <person name="Beletsky A.V."/>
            <person name="Mardanov A.V."/>
            <person name="Sinninghe Damste J.S."/>
            <person name="Dedysh S.N."/>
        </authorList>
    </citation>
    <scope>NUCLEOTIDE SEQUENCE [LARGE SCALE GENOMIC DNA]</scope>
    <source>
        <strain evidence="1 2">SBC82</strain>
    </source>
</reference>
<evidence type="ECO:0000313" key="1">
    <source>
        <dbReference type="EMBL" id="AXC11179.1"/>
    </source>
</evidence>
<sequence length="61" mass="6611">MAFERSERYLPSCEVISNSIPTTRMLVAIAASAATSLERPRGAAMDEYQSKILVAFGMVTA</sequence>
<organism evidence="1 2">
    <name type="scientific">Acidisarcina polymorpha</name>
    <dbReference type="NCBI Taxonomy" id="2211140"/>
    <lineage>
        <taxon>Bacteria</taxon>
        <taxon>Pseudomonadati</taxon>
        <taxon>Acidobacteriota</taxon>
        <taxon>Terriglobia</taxon>
        <taxon>Terriglobales</taxon>
        <taxon>Acidobacteriaceae</taxon>
        <taxon>Acidisarcina</taxon>
    </lineage>
</organism>
<accession>A0A2Z5FWC6</accession>
<dbReference type="Proteomes" id="UP000253606">
    <property type="component" value="Chromosome"/>
</dbReference>